<evidence type="ECO:0000256" key="3">
    <source>
        <dbReference type="ARBA" id="ARBA00023121"/>
    </source>
</evidence>
<dbReference type="Proteomes" id="UP000292003">
    <property type="component" value="Unassembled WGS sequence"/>
</dbReference>
<evidence type="ECO:0000313" key="6">
    <source>
        <dbReference type="Proteomes" id="UP000292003"/>
    </source>
</evidence>
<dbReference type="GO" id="GO:0005737">
    <property type="term" value="C:cytoplasm"/>
    <property type="evidence" value="ECO:0007669"/>
    <property type="project" value="UniProtKB-ARBA"/>
</dbReference>
<dbReference type="InterPro" id="IPR038261">
    <property type="entry name" value="GPP34-like_sf"/>
</dbReference>
<dbReference type="Pfam" id="PF05719">
    <property type="entry name" value="GPP34"/>
    <property type="match status" value="1"/>
</dbReference>
<evidence type="ECO:0000256" key="4">
    <source>
        <dbReference type="ARBA" id="ARBA00023136"/>
    </source>
</evidence>
<dbReference type="Gene3D" id="1.10.3630.10">
    <property type="entry name" value="yeast vps74-n-term truncation variant domain like"/>
    <property type="match status" value="1"/>
</dbReference>
<keyword evidence="6" id="KW-1185">Reference proteome</keyword>
<dbReference type="GO" id="GO:0012505">
    <property type="term" value="C:endomembrane system"/>
    <property type="evidence" value="ECO:0007669"/>
    <property type="project" value="UniProtKB-ARBA"/>
</dbReference>
<dbReference type="OrthoDB" id="4962633at2"/>
<comment type="subcellular location">
    <subcellularLocation>
        <location evidence="1">Golgi apparatus membrane</location>
        <topology evidence="1">Peripheral membrane protein</topology>
        <orientation evidence="1">Cytoplasmic side</orientation>
    </subcellularLocation>
</comment>
<comment type="caution">
    <text evidence="5">The sequence shown here is derived from an EMBL/GenBank/DDBJ whole genome shotgun (WGS) entry which is preliminary data.</text>
</comment>
<name>A0A4Q7IZG1_9PSEU</name>
<dbReference type="InterPro" id="IPR008628">
    <property type="entry name" value="GPP34-like"/>
</dbReference>
<organism evidence="5 6">
    <name type="scientific">Amycolatopsis suaedae</name>
    <dbReference type="NCBI Taxonomy" id="2510978"/>
    <lineage>
        <taxon>Bacteria</taxon>
        <taxon>Bacillati</taxon>
        <taxon>Actinomycetota</taxon>
        <taxon>Actinomycetes</taxon>
        <taxon>Pseudonocardiales</taxon>
        <taxon>Pseudonocardiaceae</taxon>
        <taxon>Amycolatopsis</taxon>
    </lineage>
</organism>
<keyword evidence="2" id="KW-0333">Golgi apparatus</keyword>
<proteinExistence type="predicted"/>
<dbReference type="RefSeq" id="WP_130478828.1">
    <property type="nucleotide sequence ID" value="NZ_SFCC01000017.1"/>
</dbReference>
<evidence type="ECO:0000256" key="1">
    <source>
        <dbReference type="ARBA" id="ARBA00004255"/>
    </source>
</evidence>
<evidence type="ECO:0000256" key="2">
    <source>
        <dbReference type="ARBA" id="ARBA00023034"/>
    </source>
</evidence>
<keyword evidence="3" id="KW-0446">Lipid-binding</keyword>
<dbReference type="AlphaFoldDB" id="A0A4Q7IZG1"/>
<accession>A0A4Q7IZG1</accession>
<sequence length="214" mass="22744">MLIAEDVFLLLLDDEGKVLPIVTVDGALSSAIMLELADRLEVEEGPPVRVWVTDATPPGHPTLDRLLAILDAEQGGRPDEMSGSLLPGLRDTLGAGLAEAGMVTEVRGRKGLLRKQVTTWPAADTTHRTELQRRLASALEDNDAAPDEHDKAIIAVLASFGLLPKVVPLKYPAGARKRANHISEAVWEAADVAVFAGRAGWPGSGLEGAMLPPM</sequence>
<evidence type="ECO:0000313" key="5">
    <source>
        <dbReference type="EMBL" id="RZQ60440.1"/>
    </source>
</evidence>
<gene>
    <name evidence="5" type="ORF">EWH70_29535</name>
</gene>
<reference evidence="5 6" key="1">
    <citation type="submission" date="2019-02" db="EMBL/GenBank/DDBJ databases">
        <title>Draft genome sequence of Amycolatopsis sp. 8-3EHSu isolated from roots of Suaeda maritima.</title>
        <authorList>
            <person name="Duangmal K."/>
            <person name="Chantavorakit T."/>
        </authorList>
    </citation>
    <scope>NUCLEOTIDE SEQUENCE [LARGE SCALE GENOMIC DNA]</scope>
    <source>
        <strain evidence="5 6">8-3EHSu</strain>
    </source>
</reference>
<keyword evidence="4" id="KW-0472">Membrane</keyword>
<dbReference type="EMBL" id="SFCC01000017">
    <property type="protein sequence ID" value="RZQ60440.1"/>
    <property type="molecule type" value="Genomic_DNA"/>
</dbReference>
<dbReference type="GO" id="GO:0070273">
    <property type="term" value="F:phosphatidylinositol-4-phosphate binding"/>
    <property type="evidence" value="ECO:0007669"/>
    <property type="project" value="InterPro"/>
</dbReference>
<protein>
    <submittedName>
        <fullName evidence="5">GPP34 family phosphoprotein</fullName>
    </submittedName>
</protein>